<dbReference type="PANTHER" id="PTHR46333:SF2">
    <property type="entry name" value="CYTOKINESIS PROTEIN 3"/>
    <property type="match status" value="1"/>
</dbReference>
<dbReference type="InterPro" id="IPR002931">
    <property type="entry name" value="Transglutaminase-like"/>
</dbReference>
<dbReference type="EMBL" id="JAIWYP010000019">
    <property type="protein sequence ID" value="KAH3692758.1"/>
    <property type="molecule type" value="Genomic_DNA"/>
</dbReference>
<dbReference type="AlphaFoldDB" id="A0A9D3Y474"/>
<keyword evidence="3" id="KW-1185">Reference proteome</keyword>
<evidence type="ECO:0000259" key="1">
    <source>
        <dbReference type="SMART" id="SM00460"/>
    </source>
</evidence>
<accession>A0A9D3Y474</accession>
<dbReference type="Proteomes" id="UP000828390">
    <property type="component" value="Unassembled WGS sequence"/>
</dbReference>
<evidence type="ECO:0000313" key="3">
    <source>
        <dbReference type="Proteomes" id="UP000828390"/>
    </source>
</evidence>
<dbReference type="Pfam" id="PF23265">
    <property type="entry name" value="Ig-like_KY"/>
    <property type="match status" value="1"/>
</dbReference>
<dbReference type="SMART" id="SM00460">
    <property type="entry name" value="TGc"/>
    <property type="match status" value="1"/>
</dbReference>
<evidence type="ECO:0000313" key="2">
    <source>
        <dbReference type="EMBL" id="KAH3692758.1"/>
    </source>
</evidence>
<organism evidence="2 3">
    <name type="scientific">Dreissena polymorpha</name>
    <name type="common">Zebra mussel</name>
    <name type="synonym">Mytilus polymorpha</name>
    <dbReference type="NCBI Taxonomy" id="45954"/>
    <lineage>
        <taxon>Eukaryota</taxon>
        <taxon>Metazoa</taxon>
        <taxon>Spiralia</taxon>
        <taxon>Lophotrochozoa</taxon>
        <taxon>Mollusca</taxon>
        <taxon>Bivalvia</taxon>
        <taxon>Autobranchia</taxon>
        <taxon>Heteroconchia</taxon>
        <taxon>Euheterodonta</taxon>
        <taxon>Imparidentia</taxon>
        <taxon>Neoheterodontei</taxon>
        <taxon>Myida</taxon>
        <taxon>Dreissenoidea</taxon>
        <taxon>Dreissenidae</taxon>
        <taxon>Dreissena</taxon>
    </lineage>
</organism>
<comment type="caution">
    <text evidence="2">The sequence shown here is derived from an EMBL/GenBank/DDBJ whole genome shotgun (WGS) entry which is preliminary data.</text>
</comment>
<dbReference type="OrthoDB" id="6129702at2759"/>
<protein>
    <recommendedName>
        <fullName evidence="1">Transglutaminase-like domain-containing protein</fullName>
    </recommendedName>
</protein>
<dbReference type="InterPro" id="IPR052557">
    <property type="entry name" value="CAP/Cytokinesis_protein"/>
</dbReference>
<reference evidence="2" key="2">
    <citation type="submission" date="2020-11" db="EMBL/GenBank/DDBJ databases">
        <authorList>
            <person name="McCartney M.A."/>
            <person name="Auch B."/>
            <person name="Kono T."/>
            <person name="Mallez S."/>
            <person name="Becker A."/>
            <person name="Gohl D.M."/>
            <person name="Silverstein K.A.T."/>
            <person name="Koren S."/>
            <person name="Bechman K.B."/>
            <person name="Herman A."/>
            <person name="Abrahante J.E."/>
            <person name="Garbe J."/>
        </authorList>
    </citation>
    <scope>NUCLEOTIDE SEQUENCE</scope>
    <source>
        <strain evidence="2">Duluth1</strain>
        <tissue evidence="2">Whole animal</tissue>
    </source>
</reference>
<dbReference type="InterPro" id="IPR056564">
    <property type="entry name" value="Ig-like_KY"/>
</dbReference>
<dbReference type="InterPro" id="IPR038765">
    <property type="entry name" value="Papain-like_cys_pep_sf"/>
</dbReference>
<dbReference type="PANTHER" id="PTHR46333">
    <property type="entry name" value="CYTOKINESIS PROTEIN 3"/>
    <property type="match status" value="1"/>
</dbReference>
<sequence>MGCCNSKTVSDKYKSREIKHNEKGKSEFGEIDDFARKAPEELKTSAEALVQYMLSKTKDHRQLVRGFFVWIAENIRYDIEGLLGQRPRAPTDVSSVMKNGLSVCEGYASVMETVCRSAGIEVKKLSGFSKGLGYSTDKKITTSSATDHAWNAVRLDGKWFLLDSTWGAGYSDGQTFIKAFDEFYFLTDPVMFVNDHFPYMNHNMSESMKWQLLKNPISLEHFNNNVQLKSHAFVLNVTPVSHKRGHIVMNDEIQLIFKSQNILRFSARLSHFDGNSFREMLNSTFANSKSGVSFITVHPRIVGKYRLDIFAQHRTDEGRLHQVAVYSIQCDSVKDSTFEFPKVFKSDYTDECQIIQPKNARLLANSEVVFEINAPHLNSISVNDEMLQGKGGKFRGTIKTHKEGVSYTVNAVFREGSTTHFRGMFQFYTC</sequence>
<dbReference type="Pfam" id="PF01841">
    <property type="entry name" value="Transglut_core"/>
    <property type="match status" value="1"/>
</dbReference>
<name>A0A9D3Y474_DREPO</name>
<proteinExistence type="predicted"/>
<feature type="domain" description="Transglutaminase-like" evidence="1">
    <location>
        <begin position="96"/>
        <end position="166"/>
    </location>
</feature>
<dbReference type="SUPFAM" id="SSF54001">
    <property type="entry name" value="Cysteine proteinases"/>
    <property type="match status" value="1"/>
</dbReference>
<gene>
    <name evidence="2" type="ORF">DPMN_194510</name>
</gene>
<reference evidence="2" key="1">
    <citation type="journal article" date="2019" name="bioRxiv">
        <title>The Genome of the Zebra Mussel, Dreissena polymorpha: A Resource for Invasive Species Research.</title>
        <authorList>
            <person name="McCartney M.A."/>
            <person name="Auch B."/>
            <person name="Kono T."/>
            <person name="Mallez S."/>
            <person name="Zhang Y."/>
            <person name="Obille A."/>
            <person name="Becker A."/>
            <person name="Abrahante J.E."/>
            <person name="Garbe J."/>
            <person name="Badalamenti J.P."/>
            <person name="Herman A."/>
            <person name="Mangelson H."/>
            <person name="Liachko I."/>
            <person name="Sullivan S."/>
            <person name="Sone E.D."/>
            <person name="Koren S."/>
            <person name="Silverstein K.A.T."/>
            <person name="Beckman K.B."/>
            <person name="Gohl D.M."/>
        </authorList>
    </citation>
    <scope>NUCLEOTIDE SEQUENCE</scope>
    <source>
        <strain evidence="2">Duluth1</strain>
        <tissue evidence="2">Whole animal</tissue>
    </source>
</reference>
<dbReference type="GO" id="GO:0005737">
    <property type="term" value="C:cytoplasm"/>
    <property type="evidence" value="ECO:0007669"/>
    <property type="project" value="TreeGrafter"/>
</dbReference>
<dbReference type="Gene3D" id="3.10.620.30">
    <property type="match status" value="1"/>
</dbReference>